<reference evidence="7" key="1">
    <citation type="journal article" date="2019" name="Int. J. Syst. Evol. Microbiol.">
        <title>The Global Catalogue of Microorganisms (GCM) 10K type strain sequencing project: providing services to taxonomists for standard genome sequencing and annotation.</title>
        <authorList>
            <consortium name="The Broad Institute Genomics Platform"/>
            <consortium name="The Broad Institute Genome Sequencing Center for Infectious Disease"/>
            <person name="Wu L."/>
            <person name="Ma J."/>
        </authorList>
    </citation>
    <scope>NUCLEOTIDE SEQUENCE [LARGE SCALE GENOMIC DNA]</scope>
    <source>
        <strain evidence="7">JCM 10673</strain>
    </source>
</reference>
<evidence type="ECO:0000259" key="5">
    <source>
        <dbReference type="PROSITE" id="PS50977"/>
    </source>
</evidence>
<keyword evidence="3" id="KW-0804">Transcription</keyword>
<proteinExistence type="predicted"/>
<sequence>MLSQGALSQGVLDGMVAETAPHERRIRMAVTEGIEADDAKRRILDAAAEAFMEHGFRVAIDDIAESVGATKGLIYYHFRSKFDIFLAAYEHGMRTVREQVEPLAHTPGTGRERLIAMSTQHVVNLMTNLAYHHVVHLGVREQSSTALKPRQRKALDELNGLRAAYEDLFLRVVQDGIEDGSLRPVNAKLAARTLLCSLNAVDMWFHRIEGQSQEELQQLAREIVDIVVGGLIADPAR</sequence>
<keyword evidence="2 4" id="KW-0238">DNA-binding</keyword>
<dbReference type="InterPro" id="IPR009057">
    <property type="entry name" value="Homeodomain-like_sf"/>
</dbReference>
<dbReference type="Pfam" id="PF17932">
    <property type="entry name" value="TetR_C_24"/>
    <property type="match status" value="1"/>
</dbReference>
<dbReference type="Proteomes" id="UP001501005">
    <property type="component" value="Unassembled WGS sequence"/>
</dbReference>
<keyword evidence="7" id="KW-1185">Reference proteome</keyword>
<accession>A0ABP3Z5W8</accession>
<evidence type="ECO:0000313" key="7">
    <source>
        <dbReference type="Proteomes" id="UP001501005"/>
    </source>
</evidence>
<organism evidence="6 7">
    <name type="scientific">Streptomyces thermoalcalitolerans</name>
    <dbReference type="NCBI Taxonomy" id="65605"/>
    <lineage>
        <taxon>Bacteria</taxon>
        <taxon>Bacillati</taxon>
        <taxon>Actinomycetota</taxon>
        <taxon>Actinomycetes</taxon>
        <taxon>Kitasatosporales</taxon>
        <taxon>Streptomycetaceae</taxon>
        <taxon>Streptomyces</taxon>
    </lineage>
</organism>
<evidence type="ECO:0000313" key="6">
    <source>
        <dbReference type="EMBL" id="GAA0913577.1"/>
    </source>
</evidence>
<dbReference type="PROSITE" id="PS50977">
    <property type="entry name" value="HTH_TETR_2"/>
    <property type="match status" value="1"/>
</dbReference>
<keyword evidence="1" id="KW-0805">Transcription regulation</keyword>
<evidence type="ECO:0000256" key="3">
    <source>
        <dbReference type="ARBA" id="ARBA00023163"/>
    </source>
</evidence>
<dbReference type="InterPro" id="IPR001647">
    <property type="entry name" value="HTH_TetR"/>
</dbReference>
<gene>
    <name evidence="6" type="ORF">GCM10009549_27000</name>
</gene>
<dbReference type="Gene3D" id="1.10.10.60">
    <property type="entry name" value="Homeodomain-like"/>
    <property type="match status" value="1"/>
</dbReference>
<dbReference type="InterPro" id="IPR036271">
    <property type="entry name" value="Tet_transcr_reg_TetR-rel_C_sf"/>
</dbReference>
<evidence type="ECO:0000256" key="2">
    <source>
        <dbReference type="ARBA" id="ARBA00023125"/>
    </source>
</evidence>
<dbReference type="Gene3D" id="1.10.357.10">
    <property type="entry name" value="Tetracycline Repressor, domain 2"/>
    <property type="match status" value="1"/>
</dbReference>
<feature type="DNA-binding region" description="H-T-H motif" evidence="4">
    <location>
        <begin position="59"/>
        <end position="78"/>
    </location>
</feature>
<evidence type="ECO:0000256" key="4">
    <source>
        <dbReference type="PROSITE-ProRule" id="PRU00335"/>
    </source>
</evidence>
<dbReference type="SUPFAM" id="SSF46689">
    <property type="entry name" value="Homeodomain-like"/>
    <property type="match status" value="1"/>
</dbReference>
<comment type="caution">
    <text evidence="6">The sequence shown here is derived from an EMBL/GenBank/DDBJ whole genome shotgun (WGS) entry which is preliminary data.</text>
</comment>
<dbReference type="InterPro" id="IPR050109">
    <property type="entry name" value="HTH-type_TetR-like_transc_reg"/>
</dbReference>
<dbReference type="PANTHER" id="PTHR30055:SF234">
    <property type="entry name" value="HTH-TYPE TRANSCRIPTIONAL REGULATOR BETI"/>
    <property type="match status" value="1"/>
</dbReference>
<dbReference type="InterPro" id="IPR041490">
    <property type="entry name" value="KstR2_TetR_C"/>
</dbReference>
<dbReference type="Pfam" id="PF00440">
    <property type="entry name" value="TetR_N"/>
    <property type="match status" value="1"/>
</dbReference>
<evidence type="ECO:0000256" key="1">
    <source>
        <dbReference type="ARBA" id="ARBA00023015"/>
    </source>
</evidence>
<protein>
    <submittedName>
        <fullName evidence="6">TetR/AcrR family transcriptional regulator</fullName>
    </submittedName>
</protein>
<feature type="domain" description="HTH tetR-type" evidence="5">
    <location>
        <begin position="37"/>
        <end position="96"/>
    </location>
</feature>
<dbReference type="SUPFAM" id="SSF48498">
    <property type="entry name" value="Tetracyclin repressor-like, C-terminal domain"/>
    <property type="match status" value="1"/>
</dbReference>
<dbReference type="PRINTS" id="PR00455">
    <property type="entry name" value="HTHTETR"/>
</dbReference>
<name>A0ABP3Z5W8_9ACTN</name>
<dbReference type="EMBL" id="BAAAHG010000018">
    <property type="protein sequence ID" value="GAA0913577.1"/>
    <property type="molecule type" value="Genomic_DNA"/>
</dbReference>
<dbReference type="PANTHER" id="PTHR30055">
    <property type="entry name" value="HTH-TYPE TRANSCRIPTIONAL REGULATOR RUTR"/>
    <property type="match status" value="1"/>
</dbReference>